<dbReference type="PANTHER" id="PTHR30386:SF26">
    <property type="entry name" value="TRANSPORT PROTEIN COMB"/>
    <property type="match status" value="1"/>
</dbReference>
<feature type="domain" description="Multidrug resistance protein MdtA-like barrel-sandwich hybrid" evidence="7">
    <location>
        <begin position="58"/>
        <end position="252"/>
    </location>
</feature>
<reference evidence="10" key="1">
    <citation type="submission" date="2018-02" db="EMBL/GenBank/DDBJ databases">
        <title>Genome sequencing of Solimonas sp. HR-BB.</title>
        <authorList>
            <person name="Lee Y."/>
            <person name="Jeon C.O."/>
        </authorList>
    </citation>
    <scope>NUCLEOTIDE SEQUENCE [LARGE SCALE GENOMIC DNA]</scope>
    <source>
        <strain evidence="10">HR-U</strain>
    </source>
</reference>
<dbReference type="InterPro" id="IPR050739">
    <property type="entry name" value="MFP"/>
</dbReference>
<accession>A0A2S7IRJ7</accession>
<evidence type="ECO:0000313" key="9">
    <source>
        <dbReference type="EMBL" id="PQA60210.1"/>
    </source>
</evidence>
<feature type="coiled-coil region" evidence="5">
    <location>
        <begin position="130"/>
        <end position="181"/>
    </location>
</feature>
<evidence type="ECO:0000256" key="5">
    <source>
        <dbReference type="SAM" id="Coils"/>
    </source>
</evidence>
<dbReference type="OrthoDB" id="9811754at2"/>
<name>A0A2S7IRJ7_9BACT</name>
<feature type="transmembrane region" description="Helical" evidence="6">
    <location>
        <begin position="20"/>
        <end position="38"/>
    </location>
</feature>
<dbReference type="Gene3D" id="2.40.50.100">
    <property type="match status" value="1"/>
</dbReference>
<gene>
    <name evidence="9" type="ORF">C5O19_11510</name>
</gene>
<dbReference type="RefSeq" id="WP_104712250.1">
    <property type="nucleotide sequence ID" value="NZ_PTRA01000001.1"/>
</dbReference>
<comment type="subcellular location">
    <subcellularLocation>
        <location evidence="1">Membrane</location>
        <topology evidence="1">Single-pass membrane protein</topology>
    </subcellularLocation>
</comment>
<keyword evidence="2 6" id="KW-0812">Transmembrane</keyword>
<dbReference type="InterPro" id="IPR058625">
    <property type="entry name" value="MdtA-like_BSH"/>
</dbReference>
<evidence type="ECO:0000256" key="3">
    <source>
        <dbReference type="ARBA" id="ARBA00022989"/>
    </source>
</evidence>
<comment type="caution">
    <text evidence="9">The sequence shown here is derived from an EMBL/GenBank/DDBJ whole genome shotgun (WGS) entry which is preliminary data.</text>
</comment>
<dbReference type="Proteomes" id="UP000239590">
    <property type="component" value="Unassembled WGS sequence"/>
</dbReference>
<dbReference type="GO" id="GO:0016020">
    <property type="term" value="C:membrane"/>
    <property type="evidence" value="ECO:0007669"/>
    <property type="project" value="UniProtKB-SubCell"/>
</dbReference>
<dbReference type="GO" id="GO:0055085">
    <property type="term" value="P:transmembrane transport"/>
    <property type="evidence" value="ECO:0007669"/>
    <property type="project" value="InterPro"/>
</dbReference>
<dbReference type="PANTHER" id="PTHR30386">
    <property type="entry name" value="MEMBRANE FUSION SUBUNIT OF EMRAB-TOLC MULTIDRUG EFFLUX PUMP"/>
    <property type="match status" value="1"/>
</dbReference>
<keyword evidence="3 6" id="KW-1133">Transmembrane helix</keyword>
<keyword evidence="10" id="KW-1185">Reference proteome</keyword>
<evidence type="ECO:0000256" key="1">
    <source>
        <dbReference type="ARBA" id="ARBA00004167"/>
    </source>
</evidence>
<dbReference type="InterPro" id="IPR058792">
    <property type="entry name" value="Beta-barrel_RND_2"/>
</dbReference>
<sequence length="353" mass="39339">MNPSSKQTRTDRLITRITAWVALVILLGLAVWGGQSLWDLYHFEETNDAQIDEYINPVTSRVTGYVREVYYKDDQEVKKGDTLVVIDDDEYQIQKAEAEAALMTAKAQIGVLHSNTITSDKNAVVNQLQIGAAKAKLVKQQQDYDRYEKLLATESVTRQQFENVKMALDVAKSEYEALQKSYETSLSKTDDITAQKAVALAEIKRRQALLDEIKLKISYAVIRAPYDGKMGKKSIQKGQLIQAGQTLAFMVDSEEGKWVIANYKETQLQHMHIGQPVNIETDAFPGKIFHGEIVSLSAATGSRFSLLPPDNATGNFVKIIQRVPIRIKLTDDTNTTKGLRAGMNAVVTLKKGA</sequence>
<feature type="domain" description="CusB-like beta-barrel" evidence="8">
    <location>
        <begin position="258"/>
        <end position="296"/>
    </location>
</feature>
<dbReference type="Pfam" id="PF25917">
    <property type="entry name" value="BSH_RND"/>
    <property type="match status" value="1"/>
</dbReference>
<protein>
    <submittedName>
        <fullName evidence="9">Multidrug transporter</fullName>
    </submittedName>
</protein>
<dbReference type="SUPFAM" id="SSF111369">
    <property type="entry name" value="HlyD-like secretion proteins"/>
    <property type="match status" value="2"/>
</dbReference>
<dbReference type="Gene3D" id="1.10.287.470">
    <property type="entry name" value="Helix hairpin bin"/>
    <property type="match status" value="1"/>
</dbReference>
<proteinExistence type="predicted"/>
<evidence type="ECO:0000259" key="8">
    <source>
        <dbReference type="Pfam" id="PF25954"/>
    </source>
</evidence>
<evidence type="ECO:0000256" key="2">
    <source>
        <dbReference type="ARBA" id="ARBA00022692"/>
    </source>
</evidence>
<dbReference type="Gene3D" id="2.40.30.170">
    <property type="match status" value="1"/>
</dbReference>
<dbReference type="AlphaFoldDB" id="A0A2S7IRJ7"/>
<evidence type="ECO:0000256" key="4">
    <source>
        <dbReference type="ARBA" id="ARBA00023136"/>
    </source>
</evidence>
<keyword evidence="4 6" id="KW-0472">Membrane</keyword>
<dbReference type="EMBL" id="PTRA01000001">
    <property type="protein sequence ID" value="PQA60210.1"/>
    <property type="molecule type" value="Genomic_DNA"/>
</dbReference>
<organism evidence="9 10">
    <name type="scientific">Siphonobacter curvatus</name>
    <dbReference type="NCBI Taxonomy" id="2094562"/>
    <lineage>
        <taxon>Bacteria</taxon>
        <taxon>Pseudomonadati</taxon>
        <taxon>Bacteroidota</taxon>
        <taxon>Cytophagia</taxon>
        <taxon>Cytophagales</taxon>
        <taxon>Cytophagaceae</taxon>
        <taxon>Siphonobacter</taxon>
    </lineage>
</organism>
<evidence type="ECO:0000256" key="6">
    <source>
        <dbReference type="SAM" id="Phobius"/>
    </source>
</evidence>
<evidence type="ECO:0000259" key="7">
    <source>
        <dbReference type="Pfam" id="PF25917"/>
    </source>
</evidence>
<evidence type="ECO:0000313" key="10">
    <source>
        <dbReference type="Proteomes" id="UP000239590"/>
    </source>
</evidence>
<dbReference type="Pfam" id="PF25954">
    <property type="entry name" value="Beta-barrel_RND_2"/>
    <property type="match status" value="1"/>
</dbReference>
<keyword evidence="5" id="KW-0175">Coiled coil</keyword>